<evidence type="ECO:0000313" key="2">
    <source>
        <dbReference type="EMBL" id="CAH2030443.1"/>
    </source>
</evidence>
<gene>
    <name evidence="2" type="ORF">GEAMG1_0631</name>
</gene>
<dbReference type="InterPro" id="IPR025497">
    <property type="entry name" value="PatA-like_N"/>
</dbReference>
<dbReference type="Gene3D" id="3.30.450.40">
    <property type="match status" value="1"/>
</dbReference>
<dbReference type="SUPFAM" id="SSF160246">
    <property type="entry name" value="EspE N-terminal domain-like"/>
    <property type="match status" value="1"/>
</dbReference>
<sequence length="400" mass="43730">MAFSGDLEHLSIIDVIQLLHTSRKSGSLVLTGRKGEISLAFHDGYIVGAKHCDDATRIGSILIDAGVVSPETVDKALAIQASQGNSRKPLVATMVENGLVNRDDAYRGLQALIEMTIVEILTWKKGRFALVMEPVQICDEYRYAPDILQEDLFLPTEHLLMDALRIFDEKCRDGLISEEEEPPSPFDGSDAALSREISVEDLGLDGLDELERKIPDVHTPLRDRPGSVAGIEEALRRGTARLRQVASLPETALILLETLACIFPRTLTLVVRDNELIAERSIGMIAPPDEGPSQIMGFKVPVPAGSFVRSLLDKKRIFYGRAEDPLLHTHLYGAVGAPSHPELFMMPLCVRGKVVSCTYADSGELQPTTVPLVALEVFANQAALALENALLRRQQAGTNP</sequence>
<feature type="domain" description="PatA-like N-terminal" evidence="1">
    <location>
        <begin position="4"/>
        <end position="170"/>
    </location>
</feature>
<name>A0ABM9D6U4_9BACT</name>
<keyword evidence="3" id="KW-1185">Reference proteome</keyword>
<proteinExistence type="predicted"/>
<organism evidence="2 3">
    <name type="scientific">Trichlorobacter ammonificans</name>
    <dbReference type="NCBI Taxonomy" id="2916410"/>
    <lineage>
        <taxon>Bacteria</taxon>
        <taxon>Pseudomonadati</taxon>
        <taxon>Thermodesulfobacteriota</taxon>
        <taxon>Desulfuromonadia</taxon>
        <taxon>Geobacterales</taxon>
        <taxon>Geobacteraceae</taxon>
        <taxon>Trichlorobacter</taxon>
    </lineage>
</organism>
<evidence type="ECO:0000313" key="3">
    <source>
        <dbReference type="Proteomes" id="UP001295463"/>
    </source>
</evidence>
<dbReference type="EMBL" id="OW150024">
    <property type="protein sequence ID" value="CAH2030443.1"/>
    <property type="molecule type" value="Genomic_DNA"/>
</dbReference>
<dbReference type="InterPro" id="IPR029016">
    <property type="entry name" value="GAF-like_dom_sf"/>
</dbReference>
<dbReference type="PANTHER" id="PTHR36304:SF4">
    <property type="entry name" value="DUF4388 DOMAIN-CONTAINING PROTEIN"/>
    <property type="match status" value="1"/>
</dbReference>
<reference evidence="2 3" key="1">
    <citation type="submission" date="2022-03" db="EMBL/GenBank/DDBJ databases">
        <authorList>
            <person name="Koch H."/>
        </authorList>
    </citation>
    <scope>NUCLEOTIDE SEQUENCE [LARGE SCALE GENOMIC DNA]</scope>
    <source>
        <strain evidence="2 3">G1</strain>
    </source>
</reference>
<protein>
    <recommendedName>
        <fullName evidence="1">PatA-like N-terminal domain-containing protein</fullName>
    </recommendedName>
</protein>
<accession>A0ABM9D6U4</accession>
<dbReference type="RefSeq" id="WP_305731379.1">
    <property type="nucleotide sequence ID" value="NZ_OW150024.1"/>
</dbReference>
<evidence type="ECO:0000259" key="1">
    <source>
        <dbReference type="Pfam" id="PF14332"/>
    </source>
</evidence>
<dbReference type="Pfam" id="PF14332">
    <property type="entry name" value="DUF4388"/>
    <property type="match status" value="1"/>
</dbReference>
<dbReference type="PANTHER" id="PTHR36304">
    <property type="entry name" value="DOMAIN GTPASE-ACTIVATING PROTEIN, PUTATIVE-RELATED-RELATED"/>
    <property type="match status" value="1"/>
</dbReference>
<dbReference type="InterPro" id="IPR037257">
    <property type="entry name" value="T2SS_E_N_sf"/>
</dbReference>
<dbReference type="SUPFAM" id="SSF55781">
    <property type="entry name" value="GAF domain-like"/>
    <property type="match status" value="1"/>
</dbReference>
<dbReference type="Proteomes" id="UP001295463">
    <property type="component" value="Chromosome"/>
</dbReference>